<keyword evidence="2" id="KW-0808">Transferase</keyword>
<dbReference type="AlphaFoldDB" id="A0A0K8QKU7"/>
<organism evidence="2">
    <name type="scientific">Mizugakiibacter sediminis</name>
    <dbReference type="NCBI Taxonomy" id="1475481"/>
    <lineage>
        <taxon>Bacteria</taxon>
        <taxon>Pseudomonadati</taxon>
        <taxon>Pseudomonadota</taxon>
        <taxon>Gammaproteobacteria</taxon>
        <taxon>Lysobacterales</taxon>
        <taxon>Rhodanobacteraceae</taxon>
        <taxon>Mizugakiibacter</taxon>
    </lineage>
</organism>
<dbReference type="Pfam" id="PF14542">
    <property type="entry name" value="Acetyltransf_CG"/>
    <property type="match status" value="1"/>
</dbReference>
<evidence type="ECO:0000313" key="2">
    <source>
        <dbReference type="EMBL" id="GAP65291.1"/>
    </source>
</evidence>
<dbReference type="OrthoDB" id="9813275at2"/>
<dbReference type="InterPro" id="IPR045057">
    <property type="entry name" value="Gcn5-rel_NAT"/>
</dbReference>
<dbReference type="InterPro" id="IPR016181">
    <property type="entry name" value="Acyl_CoA_acyltransferase"/>
</dbReference>
<dbReference type="Gene3D" id="3.40.630.30">
    <property type="match status" value="1"/>
</dbReference>
<dbReference type="STRING" id="1475481.GCA_000953855_00587"/>
<dbReference type="PANTHER" id="PTHR31435:SF9">
    <property type="entry name" value="PROTEIN NATD1"/>
    <property type="match status" value="1"/>
</dbReference>
<evidence type="ECO:0000259" key="1">
    <source>
        <dbReference type="PROSITE" id="PS51729"/>
    </source>
</evidence>
<dbReference type="RefSeq" id="WP_062534933.1">
    <property type="nucleotide sequence ID" value="NZ_DF970157.1"/>
</dbReference>
<dbReference type="GO" id="GO:0016740">
    <property type="term" value="F:transferase activity"/>
    <property type="evidence" value="ECO:0007669"/>
    <property type="project" value="UniProtKB-KW"/>
</dbReference>
<dbReference type="SUPFAM" id="SSF55729">
    <property type="entry name" value="Acyl-CoA N-acyltransferases (Nat)"/>
    <property type="match status" value="1"/>
</dbReference>
<dbReference type="PROSITE" id="PS51729">
    <property type="entry name" value="GNAT_YJDJ"/>
    <property type="match status" value="1"/>
</dbReference>
<reference evidence="2" key="1">
    <citation type="submission" date="2015-08" db="EMBL/GenBank/DDBJ databases">
        <title>Complete DNA Sequence of Pseudomonas syringae pv. actinidiae, the Causal Agent of Kiwifruit Canker Disease.</title>
        <authorList>
            <person name="Rikkerink E.H.A."/>
            <person name="Fineran P.C."/>
        </authorList>
    </citation>
    <scope>NUCLEOTIDE SEQUENCE</scope>
    <source>
        <strain evidence="2">SkMP5</strain>
    </source>
</reference>
<accession>A0A0K8QKU7</accession>
<dbReference type="InterPro" id="IPR031165">
    <property type="entry name" value="GNAT_YJDJ"/>
</dbReference>
<proteinExistence type="predicted"/>
<dbReference type="PANTHER" id="PTHR31435">
    <property type="entry name" value="PROTEIN NATD1"/>
    <property type="match status" value="1"/>
</dbReference>
<feature type="domain" description="N-acetyltransferase" evidence="1">
    <location>
        <begin position="6"/>
        <end position="91"/>
    </location>
</feature>
<dbReference type="EMBL" id="DF970157">
    <property type="protein sequence ID" value="GAP65291.1"/>
    <property type="molecule type" value="Genomic_DNA"/>
</dbReference>
<evidence type="ECO:0000313" key="3">
    <source>
        <dbReference type="Proteomes" id="UP000253740"/>
    </source>
</evidence>
<protein>
    <submittedName>
        <fullName evidence="2">Acetyltransferase-like protein</fullName>
    </submittedName>
</protein>
<sequence>MDLAIRHDPAVGTFSVDVEGQHCVLQYALHAGVMKIVHTGVPEAVGGRGIAARLTRTALETARAAGWRVVPACAYAAAFVARHPEYADLLA</sequence>
<name>A0A0K8QKU7_9GAMM</name>
<keyword evidence="3" id="KW-1185">Reference proteome</keyword>
<dbReference type="Proteomes" id="UP000253740">
    <property type="component" value="Unassembled WGS sequence"/>
</dbReference>
<gene>
    <name evidence="2" type="ORF">MBSD_n0580</name>
</gene>